<protein>
    <submittedName>
        <fullName evidence="2">Uncharacterized protein</fullName>
    </submittedName>
</protein>
<proteinExistence type="predicted"/>
<dbReference type="EMBL" id="UGYW01000002">
    <property type="protein sequence ID" value="SUJ27540.1"/>
    <property type="molecule type" value="Genomic_DNA"/>
</dbReference>
<reference evidence="2 3" key="1">
    <citation type="submission" date="2018-06" db="EMBL/GenBank/DDBJ databases">
        <authorList>
            <consortium name="Pathogen Informatics"/>
            <person name="Doyle S."/>
        </authorList>
    </citation>
    <scope>NUCLEOTIDE SEQUENCE [LARGE SCALE GENOMIC DNA]</scope>
    <source>
        <strain evidence="2 3">NCTC11388</strain>
    </source>
</reference>
<organism evidence="2 3">
    <name type="scientific">Sphingobacterium spiritivorum</name>
    <name type="common">Flavobacterium spiritivorum</name>
    <dbReference type="NCBI Taxonomy" id="258"/>
    <lineage>
        <taxon>Bacteria</taxon>
        <taxon>Pseudomonadati</taxon>
        <taxon>Bacteroidota</taxon>
        <taxon>Sphingobacteriia</taxon>
        <taxon>Sphingobacteriales</taxon>
        <taxon>Sphingobacteriaceae</taxon>
        <taxon>Sphingobacterium</taxon>
    </lineage>
</organism>
<evidence type="ECO:0000313" key="2">
    <source>
        <dbReference type="EMBL" id="SUJ27540.1"/>
    </source>
</evidence>
<accession>A0A380CTI3</accession>
<evidence type="ECO:0000313" key="3">
    <source>
        <dbReference type="Proteomes" id="UP000254893"/>
    </source>
</evidence>
<feature type="chain" id="PRO_5016722691" evidence="1">
    <location>
        <begin position="21"/>
        <end position="130"/>
    </location>
</feature>
<feature type="signal peptide" evidence="1">
    <location>
        <begin position="1"/>
        <end position="20"/>
    </location>
</feature>
<dbReference type="Proteomes" id="UP000254893">
    <property type="component" value="Unassembled WGS sequence"/>
</dbReference>
<keyword evidence="1" id="KW-0732">Signal</keyword>
<evidence type="ECO:0000256" key="1">
    <source>
        <dbReference type="SAM" id="SignalP"/>
    </source>
</evidence>
<gene>
    <name evidence="2" type="ORF">NCTC11388_04210</name>
</gene>
<sequence>MLKKYLFTCILLTVVSLGFSQQTKQTPKQKEEYCMLRPFKGALSSLLEIAIDTGEGYDKDVRKLLMNPKTNTTKFKSVIEGINVMAELGWIVVSSSPIVSDGDSNLSYYLLKREIDNSKVNNNKNPDTEK</sequence>
<dbReference type="AlphaFoldDB" id="A0A380CTI3"/>
<dbReference type="RefSeq" id="WP_115171516.1">
    <property type="nucleotide sequence ID" value="NZ_UGYW01000002.1"/>
</dbReference>
<name>A0A380CTI3_SPHSI</name>